<dbReference type="PANTHER" id="PTHR40552">
    <property type="entry name" value="AT05186P-RELATED"/>
    <property type="match status" value="1"/>
</dbReference>
<accession>A0A1I8PJR4</accession>
<evidence type="ECO:0000256" key="1">
    <source>
        <dbReference type="SAM" id="MobiDB-lite"/>
    </source>
</evidence>
<dbReference type="AlphaFoldDB" id="A0A1I8PJR4"/>
<dbReference type="Gene3D" id="3.90.70.120">
    <property type="match status" value="1"/>
</dbReference>
<dbReference type="EnsemblMetazoa" id="SCAU008694-RA">
    <property type="protein sequence ID" value="SCAU008694-PA"/>
    <property type="gene ID" value="SCAU008694"/>
</dbReference>
<feature type="region of interest" description="Disordered" evidence="1">
    <location>
        <begin position="584"/>
        <end position="780"/>
    </location>
</feature>
<dbReference type="KEGG" id="scac:106090196"/>
<dbReference type="VEuPathDB" id="VectorBase:SCAU008694"/>
<keyword evidence="3" id="KW-1185">Reference proteome</keyword>
<dbReference type="OrthoDB" id="8062037at2759"/>
<dbReference type="Proteomes" id="UP000095300">
    <property type="component" value="Unassembled WGS sequence"/>
</dbReference>
<evidence type="ECO:0000313" key="2">
    <source>
        <dbReference type="EnsemblMetazoa" id="SCAU008694-PA"/>
    </source>
</evidence>
<feature type="compositionally biased region" description="Basic and acidic residues" evidence="1">
    <location>
        <begin position="708"/>
        <end position="735"/>
    </location>
</feature>
<gene>
    <name evidence="2" type="primary">106090196</name>
</gene>
<evidence type="ECO:0000313" key="3">
    <source>
        <dbReference type="Proteomes" id="UP000095300"/>
    </source>
</evidence>
<reference evidence="2" key="1">
    <citation type="submission" date="2020-05" db="UniProtKB">
        <authorList>
            <consortium name="EnsemblMetazoa"/>
        </authorList>
    </citation>
    <scope>IDENTIFICATION</scope>
    <source>
        <strain evidence="2">USDA</strain>
    </source>
</reference>
<proteinExistence type="predicted"/>
<sequence>MDTSELCDDGATVPEKPCCPSNQKPELYGKQNNNGSTCNTDICKVFGGHDTKPFPDYPCLKTDLKSKNLNKNSLGSTLGMVASNINLKSGCQISNIAQARFATYLKAFAYLYLQPETMWTSILLDAIIQEGLALYSQSEKDENQLDSPANIYSESEKKIRREFEMSGFNFHVELMENFHYENNPGDEFGGHGDGSKTEELCLAALEPALRNFLRQHQHCLLTFGSSIYAMVWRTCGSFFILDLCGRNLDFHADRDNGVAMLVCLKTLENVRHLLIGLGKLTNVDFCTLREIKLVKVIMPSGDVKQRDFGRRVHEYKIVNDDNAYLRASLHLTLNKLDLLRNRSALAAGVVTMACSKIEHPATWNMKMLDKLLCFAVHFSQTCWFKCLQNEGMDILEFPRVFILGQFSIEIELKPCSYEGIWRCVPGHKGSEMALALEKAFKENHKRLLIQINQQMYALWKKQNFLYLLDPYRHRILGMPGNTEIYEEMEKSASLRMFRTFEDLMKTFNNILLDSNRTSAFFIHALHIKRIHLRDQKEVEDWLPGKIKTLNARICFEETDNFCLKALAEISDYEDEDLLSEVEELELKTSSSEAEDDLEEEEAGGEEEEMEGLETSSSDEDNAIMKTGKEKSKVAMGKAKRDKHDNKKTRGKGSKKPDNTSDADKRHKACENTEDELDDNLTAKKSKGSKQKSNSKETHNKGRGVKNLNDIEKENEEGNIKVEQQPEKKSNKKVDMTKLPNYKNKPSNQQNKVEEAKDKEVRKDKDKEKETKDKNKEGEKEKFPVIHEYSKPTTTGIQNKVTGDSPTPPLAHQNKVTTDQQIKANFIDPRKIVHLHSEGDEKLQLSNEECYHKDGTEADDEEDDFFKIVKHFCTAPNPRRYPGFYKYPLDMAVVGSENGSYHSLCKLLQAGFRRADRILAMTPWGNFVVFRDCLNREMKNNKSKRQYYLFDGCTCNVNRFRHLDLSIGTAGLVCLESLHDVIEYMRGIQKQRGREEVRHQQLTMTADAICQQYCQ</sequence>
<dbReference type="PANTHER" id="PTHR40552:SF6">
    <property type="entry name" value="FI09606P-RELATED"/>
    <property type="match status" value="1"/>
</dbReference>
<name>A0A1I8PJR4_STOCA</name>
<feature type="compositionally biased region" description="Basic and acidic residues" evidence="1">
    <location>
        <begin position="751"/>
        <end position="780"/>
    </location>
</feature>
<feature type="compositionally biased region" description="Basic residues" evidence="1">
    <location>
        <begin position="637"/>
        <end position="653"/>
    </location>
</feature>
<dbReference type="STRING" id="35570.A0A1I8PJR4"/>
<feature type="compositionally biased region" description="Acidic residues" evidence="1">
    <location>
        <begin position="592"/>
        <end position="621"/>
    </location>
</feature>
<protein>
    <submittedName>
        <fullName evidence="2">Uncharacterized protein</fullName>
    </submittedName>
</protein>
<organism evidence="2 3">
    <name type="scientific">Stomoxys calcitrans</name>
    <name type="common">Stable fly</name>
    <name type="synonym">Conops calcitrans</name>
    <dbReference type="NCBI Taxonomy" id="35570"/>
    <lineage>
        <taxon>Eukaryota</taxon>
        <taxon>Metazoa</taxon>
        <taxon>Ecdysozoa</taxon>
        <taxon>Arthropoda</taxon>
        <taxon>Hexapoda</taxon>
        <taxon>Insecta</taxon>
        <taxon>Pterygota</taxon>
        <taxon>Neoptera</taxon>
        <taxon>Endopterygota</taxon>
        <taxon>Diptera</taxon>
        <taxon>Brachycera</taxon>
        <taxon>Muscomorpha</taxon>
        <taxon>Muscoidea</taxon>
        <taxon>Muscidae</taxon>
        <taxon>Stomoxys</taxon>
    </lineage>
</organism>
<feature type="compositionally biased region" description="Basic and acidic residues" evidence="1">
    <location>
        <begin position="654"/>
        <end position="670"/>
    </location>
</feature>